<evidence type="ECO:0000313" key="2">
    <source>
        <dbReference type="EMBL" id="KAF4616821.1"/>
    </source>
</evidence>
<dbReference type="AlphaFoldDB" id="A0A8H4QTZ6"/>
<organism evidence="2 3">
    <name type="scientific">Agrocybe pediades</name>
    <dbReference type="NCBI Taxonomy" id="84607"/>
    <lineage>
        <taxon>Eukaryota</taxon>
        <taxon>Fungi</taxon>
        <taxon>Dikarya</taxon>
        <taxon>Basidiomycota</taxon>
        <taxon>Agaricomycotina</taxon>
        <taxon>Agaricomycetes</taxon>
        <taxon>Agaricomycetidae</taxon>
        <taxon>Agaricales</taxon>
        <taxon>Agaricineae</taxon>
        <taxon>Strophariaceae</taxon>
        <taxon>Agrocybe</taxon>
    </lineage>
</organism>
<proteinExistence type="predicted"/>
<dbReference type="EMBL" id="JAACJL010000031">
    <property type="protein sequence ID" value="KAF4616821.1"/>
    <property type="molecule type" value="Genomic_DNA"/>
</dbReference>
<protein>
    <recommendedName>
        <fullName evidence="1">CxC5 like cysteine cluster associated with KDZ domain-containing protein</fullName>
    </recommendedName>
</protein>
<reference evidence="2 3" key="1">
    <citation type="submission" date="2019-12" db="EMBL/GenBank/DDBJ databases">
        <authorList>
            <person name="Floudas D."/>
            <person name="Bentzer J."/>
            <person name="Ahren D."/>
            <person name="Johansson T."/>
            <person name="Persson P."/>
            <person name="Tunlid A."/>
        </authorList>
    </citation>
    <scope>NUCLEOTIDE SEQUENCE [LARGE SCALE GENOMIC DNA]</scope>
    <source>
        <strain evidence="2 3">CBS 102.39</strain>
    </source>
</reference>
<dbReference type="Pfam" id="PF18718">
    <property type="entry name" value="CxC5"/>
    <property type="match status" value="1"/>
</dbReference>
<name>A0A8H4QTZ6_9AGAR</name>
<evidence type="ECO:0000259" key="1">
    <source>
        <dbReference type="Pfam" id="PF18718"/>
    </source>
</evidence>
<sequence>MLAAELLEGLESHPTLRFLTLDGVFTLSRILGHLKRSILQPQPISESNPSHPPQFLPEHLQNFIREAIDLPANVIDDLWRILRHHIWTIPTMPLMEEDRRLFKVFGWKWGVTAMSIYPPEDVCTNSNCEHCIPLKKSFVKKAVVYTQSHGVQPAWVTSLYCPKCHTSYHNNFAVNAGIRTYYSGIPEFVQVGEHQFVEGKLGYTWRANMLYGWFSASNTSRVYRSSMTDISFFDPLDWGLSDTLTTAQVWDSFVILGLLEDSVARSQPLLVPHTGDQADRFKRAMDTCSG</sequence>
<accession>A0A8H4QTZ6</accession>
<feature type="domain" description="CxC5 like cysteine cluster associated with KDZ" evidence="1">
    <location>
        <begin position="112"/>
        <end position="226"/>
    </location>
</feature>
<dbReference type="InterPro" id="IPR041539">
    <property type="entry name" value="CxC5"/>
</dbReference>
<comment type="caution">
    <text evidence="2">The sequence shown here is derived from an EMBL/GenBank/DDBJ whole genome shotgun (WGS) entry which is preliminary data.</text>
</comment>
<keyword evidence="3" id="KW-1185">Reference proteome</keyword>
<evidence type="ECO:0000313" key="3">
    <source>
        <dbReference type="Proteomes" id="UP000521872"/>
    </source>
</evidence>
<gene>
    <name evidence="2" type="ORF">D9613_008233</name>
</gene>
<dbReference type="Proteomes" id="UP000521872">
    <property type="component" value="Unassembled WGS sequence"/>
</dbReference>